<gene>
    <name evidence="7" type="ORF">ENP47_10245</name>
</gene>
<sequence length="285" mass="30733">MKSDSSVGGSGVSVDLATRLAEAVHPLSLGERVASFVAASLVVAEVEARRLRHDPWEVVTRAIQPLLWLTIFGQAVARARLFAGQGDYLSFIAPGILAQSVMFTSIFYGLAIIWERDAGILQKILVLPVPRASFVAGKGLGAGLRALIQGAVIILVAAAMGIHLEFAPLSLLTCAVAIVLGAGVFATLSMLLATLLKTRERFMGIGQVLTMPLFFASNAIYPLDIMPSWLRILAHINPLSYLVELLRQALVAGNTLGAPRDWLVLLAWLVVLQVIVSRRYDRVML</sequence>
<evidence type="ECO:0000313" key="7">
    <source>
        <dbReference type="EMBL" id="HEF65963.1"/>
    </source>
</evidence>
<feature type="transmembrane region" description="Helical" evidence="5">
    <location>
        <begin position="202"/>
        <end position="221"/>
    </location>
</feature>
<evidence type="ECO:0000259" key="6">
    <source>
        <dbReference type="PROSITE" id="PS51012"/>
    </source>
</evidence>
<evidence type="ECO:0000256" key="4">
    <source>
        <dbReference type="ARBA" id="ARBA00023136"/>
    </source>
</evidence>
<dbReference type="Pfam" id="PF01061">
    <property type="entry name" value="ABC2_membrane"/>
    <property type="match status" value="1"/>
</dbReference>
<dbReference type="GO" id="GO:0043190">
    <property type="term" value="C:ATP-binding cassette (ABC) transporter complex"/>
    <property type="evidence" value="ECO:0007669"/>
    <property type="project" value="InterPro"/>
</dbReference>
<dbReference type="InterPro" id="IPR000412">
    <property type="entry name" value="ABC_2_transport"/>
</dbReference>
<name>A0A7C1K077_THERO</name>
<dbReference type="PIRSF" id="PIRSF006648">
    <property type="entry name" value="DrrB"/>
    <property type="match status" value="1"/>
</dbReference>
<dbReference type="PROSITE" id="PS51012">
    <property type="entry name" value="ABC_TM2"/>
    <property type="match status" value="1"/>
</dbReference>
<dbReference type="InterPro" id="IPR051784">
    <property type="entry name" value="Nod_factor_ABC_transporter"/>
</dbReference>
<reference evidence="7" key="1">
    <citation type="journal article" date="2020" name="mSystems">
        <title>Genome- and Community-Level Interaction Insights into Carbon Utilization and Element Cycling Functions of Hydrothermarchaeota in Hydrothermal Sediment.</title>
        <authorList>
            <person name="Zhou Z."/>
            <person name="Liu Y."/>
            <person name="Xu W."/>
            <person name="Pan J."/>
            <person name="Luo Z.H."/>
            <person name="Li M."/>
        </authorList>
    </citation>
    <scope>NUCLEOTIDE SEQUENCE [LARGE SCALE GENOMIC DNA]</scope>
    <source>
        <strain evidence="7">SpSt-222</strain>
    </source>
</reference>
<comment type="similarity">
    <text evidence="5">Belongs to the ABC-2 integral membrane protein family.</text>
</comment>
<evidence type="ECO:0000256" key="1">
    <source>
        <dbReference type="ARBA" id="ARBA00004141"/>
    </source>
</evidence>
<keyword evidence="5" id="KW-0813">Transport</keyword>
<organism evidence="7">
    <name type="scientific">Thermomicrobium roseum</name>
    <dbReference type="NCBI Taxonomy" id="500"/>
    <lineage>
        <taxon>Bacteria</taxon>
        <taxon>Pseudomonadati</taxon>
        <taxon>Thermomicrobiota</taxon>
        <taxon>Thermomicrobia</taxon>
        <taxon>Thermomicrobiales</taxon>
        <taxon>Thermomicrobiaceae</taxon>
        <taxon>Thermomicrobium</taxon>
    </lineage>
</organism>
<comment type="subcellular location">
    <subcellularLocation>
        <location evidence="5">Cell membrane</location>
        <topology evidence="5">Multi-pass membrane protein</topology>
    </subcellularLocation>
    <subcellularLocation>
        <location evidence="1">Membrane</location>
        <topology evidence="1">Multi-pass membrane protein</topology>
    </subcellularLocation>
</comment>
<feature type="transmembrane region" description="Helical" evidence="5">
    <location>
        <begin position="170"/>
        <end position="195"/>
    </location>
</feature>
<feature type="transmembrane region" description="Helical" evidence="5">
    <location>
        <begin position="58"/>
        <end position="76"/>
    </location>
</feature>
<dbReference type="EMBL" id="DSJL01000011">
    <property type="protein sequence ID" value="HEF65963.1"/>
    <property type="molecule type" value="Genomic_DNA"/>
</dbReference>
<keyword evidence="3 5" id="KW-1133">Transmembrane helix</keyword>
<proteinExistence type="inferred from homology"/>
<dbReference type="InterPro" id="IPR013525">
    <property type="entry name" value="ABC2_TM"/>
</dbReference>
<dbReference type="AlphaFoldDB" id="A0A7C1K077"/>
<keyword evidence="4 5" id="KW-0472">Membrane</keyword>
<dbReference type="PANTHER" id="PTHR43229">
    <property type="entry name" value="NODULATION PROTEIN J"/>
    <property type="match status" value="1"/>
</dbReference>
<evidence type="ECO:0000256" key="5">
    <source>
        <dbReference type="RuleBase" id="RU361157"/>
    </source>
</evidence>
<feature type="transmembrane region" description="Helical" evidence="5">
    <location>
        <begin position="262"/>
        <end position="280"/>
    </location>
</feature>
<keyword evidence="2 5" id="KW-0812">Transmembrane</keyword>
<comment type="caution">
    <text evidence="7">The sequence shown here is derived from an EMBL/GenBank/DDBJ whole genome shotgun (WGS) entry which is preliminary data.</text>
</comment>
<feature type="transmembrane region" description="Helical" evidence="5">
    <location>
        <begin position="146"/>
        <end position="164"/>
    </location>
</feature>
<dbReference type="PRINTS" id="PR00164">
    <property type="entry name" value="ABC2TRNSPORT"/>
</dbReference>
<keyword evidence="5" id="KW-1003">Cell membrane</keyword>
<dbReference type="PANTHER" id="PTHR43229:SF2">
    <property type="entry name" value="NODULATION PROTEIN J"/>
    <property type="match status" value="1"/>
</dbReference>
<feature type="domain" description="ABC transmembrane type-2" evidence="6">
    <location>
        <begin position="56"/>
        <end position="283"/>
    </location>
</feature>
<dbReference type="InterPro" id="IPR047817">
    <property type="entry name" value="ABC2_TM_bact-type"/>
</dbReference>
<dbReference type="GO" id="GO:0140359">
    <property type="term" value="F:ABC-type transporter activity"/>
    <property type="evidence" value="ECO:0007669"/>
    <property type="project" value="InterPro"/>
</dbReference>
<evidence type="ECO:0000256" key="3">
    <source>
        <dbReference type="ARBA" id="ARBA00022989"/>
    </source>
</evidence>
<protein>
    <recommendedName>
        <fullName evidence="5">Transport permease protein</fullName>
    </recommendedName>
</protein>
<accession>A0A7C1K077</accession>
<feature type="transmembrane region" description="Helical" evidence="5">
    <location>
        <begin position="88"/>
        <end position="114"/>
    </location>
</feature>
<evidence type="ECO:0000256" key="2">
    <source>
        <dbReference type="ARBA" id="ARBA00022692"/>
    </source>
</evidence>